<comment type="caution">
    <text evidence="3">The sequence shown here is derived from an EMBL/GenBank/DDBJ whole genome shotgun (WGS) entry which is preliminary data.</text>
</comment>
<dbReference type="PANTHER" id="PTHR31600:SF2">
    <property type="entry name" value="GAMETE ENRICHED GENE 10 PROTEIN-RELATED"/>
    <property type="match status" value="1"/>
</dbReference>
<name>A0A5J4VUN1_9EUKA</name>
<evidence type="ECO:0000256" key="1">
    <source>
        <dbReference type="SAM" id="MobiDB-lite"/>
    </source>
</evidence>
<dbReference type="PANTHER" id="PTHR31600">
    <property type="entry name" value="TINY MACROCYSTS PROTEIN B-RELATED"/>
    <property type="match status" value="1"/>
</dbReference>
<feature type="compositionally biased region" description="Basic and acidic residues" evidence="1">
    <location>
        <begin position="242"/>
        <end position="253"/>
    </location>
</feature>
<feature type="domain" description="TmcB/TmcC TPR repeats" evidence="2">
    <location>
        <begin position="132"/>
        <end position="236"/>
    </location>
</feature>
<reference evidence="3 4" key="1">
    <citation type="submission" date="2019-03" db="EMBL/GenBank/DDBJ databases">
        <title>Single cell metagenomics reveals metabolic interactions within the superorganism composed of flagellate Streblomastix strix and complex community of Bacteroidetes bacteria on its surface.</title>
        <authorList>
            <person name="Treitli S.C."/>
            <person name="Kolisko M."/>
            <person name="Husnik F."/>
            <person name="Keeling P."/>
            <person name="Hampl V."/>
        </authorList>
    </citation>
    <scope>NUCLEOTIDE SEQUENCE [LARGE SCALE GENOMIC DNA]</scope>
    <source>
        <strain evidence="3">ST1C</strain>
    </source>
</reference>
<dbReference type="Pfam" id="PF25474">
    <property type="entry name" value="TPR_TmcB"/>
    <property type="match status" value="1"/>
</dbReference>
<dbReference type="Proteomes" id="UP000324800">
    <property type="component" value="Unassembled WGS sequence"/>
</dbReference>
<proteinExistence type="predicted"/>
<dbReference type="InterPro" id="IPR052994">
    <property type="entry name" value="Tiny_macrocysts_regulators"/>
</dbReference>
<dbReference type="InterPro" id="IPR057352">
    <property type="entry name" value="TPR_TmcB/C"/>
</dbReference>
<dbReference type="Gene3D" id="1.25.40.10">
    <property type="entry name" value="Tetratricopeptide repeat domain"/>
    <property type="match status" value="1"/>
</dbReference>
<dbReference type="AlphaFoldDB" id="A0A5J4VUN1"/>
<feature type="compositionally biased region" description="Polar residues" evidence="1">
    <location>
        <begin position="261"/>
        <end position="287"/>
    </location>
</feature>
<organism evidence="3 4">
    <name type="scientific">Streblomastix strix</name>
    <dbReference type="NCBI Taxonomy" id="222440"/>
    <lineage>
        <taxon>Eukaryota</taxon>
        <taxon>Metamonada</taxon>
        <taxon>Preaxostyla</taxon>
        <taxon>Oxymonadida</taxon>
        <taxon>Streblomastigidae</taxon>
        <taxon>Streblomastix</taxon>
    </lineage>
</organism>
<evidence type="ECO:0000313" key="3">
    <source>
        <dbReference type="EMBL" id="KAA6386318.1"/>
    </source>
</evidence>
<evidence type="ECO:0000259" key="2">
    <source>
        <dbReference type="Pfam" id="PF25474"/>
    </source>
</evidence>
<dbReference type="InterPro" id="IPR011990">
    <property type="entry name" value="TPR-like_helical_dom_sf"/>
</dbReference>
<dbReference type="SUPFAM" id="SSF48452">
    <property type="entry name" value="TPR-like"/>
    <property type="match status" value="1"/>
</dbReference>
<feature type="region of interest" description="Disordered" evidence="1">
    <location>
        <begin position="233"/>
        <end position="311"/>
    </location>
</feature>
<dbReference type="EMBL" id="SNRW01004857">
    <property type="protein sequence ID" value="KAA6386318.1"/>
    <property type="molecule type" value="Genomic_DNA"/>
</dbReference>
<sequence length="311" mass="36283">MLFLKKGQPYINLKSEDWKTHSLPKIKDPDSVEPSVRFLQYKDTHTPEMYNYVDYIYTTAIKRHKQNAYLYFMYANFLCYYKKNFIKANSVYRQARISNPSFILRFVLYCKTKEEGRIGSESGSGDGSGSELSSVTFKTTMAQAIEHHEMSRKALKAFFENMTMPTPVYSLMAEHLNTIVEEESKGRKCYEDLLSNHPQNTSVLRNYAKLLMDIYQDEDTADMLLTRADHIEEDQTSPGGEHGQDHHEHKEKEDDYEQQDTDNIVGQQNDDDTNNMQHNLTLDSITGQSQSKSHHHIKQKKIKKKKKKENR</sequence>
<accession>A0A5J4VUN1</accession>
<gene>
    <name evidence="3" type="ORF">EZS28_018151</name>
</gene>
<protein>
    <recommendedName>
        <fullName evidence="2">TmcB/TmcC TPR repeats domain-containing protein</fullName>
    </recommendedName>
</protein>
<feature type="compositionally biased region" description="Basic residues" evidence="1">
    <location>
        <begin position="292"/>
        <end position="311"/>
    </location>
</feature>
<evidence type="ECO:0000313" key="4">
    <source>
        <dbReference type="Proteomes" id="UP000324800"/>
    </source>
</evidence>